<sequence length="504" mass="57511">MTELRLILDKSRKSIEEISLGLISSGEVDICTQLILYGKYKVGDKIIEPESEFSGYKLDSLRSLKFNTVSSVFDRLMDYHFVFKQSIFGQLEELRIRIENAPTVLKYFGFSEFPRLRVLECYTGQDIVGSSTNEVAFLDSLDEAGGDRDRYNQQPQLKVLRLGLPFKISKVNEFPYYRSRASVAISPQSLQRLLRLVPELEEFSCRMVNTRRVTDRMMNVRGAGLRLNLREMTPKLKTLDLSYSELRAMPLVPATCEVIRLDYCEKMGLRACETFRGVRYYTDVLDSEGDGYFLANMPDEYLNLCKVSLVHSAVETEKLFDGLVRCDTERLTHLNLHGCDQIDFSQSLPAKSDFCKNYKRYGFFDDPSRSPLAQLVVHIFPNLEELYVGGISSVDDATLDAFTMLENLRLLEITDTNTTLRGITHVLLKENTPTTTGDLQKSLALRQFDKFRTRLASMPIELFPLSRVIISEAVVADWFIDAFVEVGVVIEVASNLFEGYHSSK</sequence>
<organism evidence="1 2">
    <name type="scientific">Myxozyma melibiosi</name>
    <dbReference type="NCBI Taxonomy" id="54550"/>
    <lineage>
        <taxon>Eukaryota</taxon>
        <taxon>Fungi</taxon>
        <taxon>Dikarya</taxon>
        <taxon>Ascomycota</taxon>
        <taxon>Saccharomycotina</taxon>
        <taxon>Lipomycetes</taxon>
        <taxon>Lipomycetales</taxon>
        <taxon>Lipomycetaceae</taxon>
        <taxon>Myxozyma</taxon>
    </lineage>
</organism>
<keyword evidence="2" id="KW-1185">Reference proteome</keyword>
<dbReference type="Proteomes" id="UP001498771">
    <property type="component" value="Unassembled WGS sequence"/>
</dbReference>
<dbReference type="GeneID" id="90039814"/>
<dbReference type="RefSeq" id="XP_064766098.1">
    <property type="nucleotide sequence ID" value="XM_064914302.1"/>
</dbReference>
<dbReference type="Gene3D" id="3.80.10.10">
    <property type="entry name" value="Ribonuclease Inhibitor"/>
    <property type="match status" value="1"/>
</dbReference>
<dbReference type="EMBL" id="JBBJBU010000013">
    <property type="protein sequence ID" value="KAK7203065.1"/>
    <property type="molecule type" value="Genomic_DNA"/>
</dbReference>
<name>A0ABR1EZM8_9ASCO</name>
<dbReference type="InterPro" id="IPR032675">
    <property type="entry name" value="LRR_dom_sf"/>
</dbReference>
<dbReference type="SUPFAM" id="SSF52047">
    <property type="entry name" value="RNI-like"/>
    <property type="match status" value="1"/>
</dbReference>
<evidence type="ECO:0000313" key="2">
    <source>
        <dbReference type="Proteomes" id="UP001498771"/>
    </source>
</evidence>
<evidence type="ECO:0000313" key="1">
    <source>
        <dbReference type="EMBL" id="KAK7203065.1"/>
    </source>
</evidence>
<comment type="caution">
    <text evidence="1">The sequence shown here is derived from an EMBL/GenBank/DDBJ whole genome shotgun (WGS) entry which is preliminary data.</text>
</comment>
<reference evidence="1 2" key="1">
    <citation type="submission" date="2024-03" db="EMBL/GenBank/DDBJ databases">
        <title>Genome-scale model development and genomic sequencing of the oleaginous clade Lipomyces.</title>
        <authorList>
            <consortium name="Lawrence Berkeley National Laboratory"/>
            <person name="Czajka J.J."/>
            <person name="Han Y."/>
            <person name="Kim J."/>
            <person name="Mondo S.J."/>
            <person name="Hofstad B.A."/>
            <person name="Robles A."/>
            <person name="Haridas S."/>
            <person name="Riley R."/>
            <person name="LaButti K."/>
            <person name="Pangilinan J."/>
            <person name="Andreopoulos W."/>
            <person name="Lipzen A."/>
            <person name="Yan J."/>
            <person name="Wang M."/>
            <person name="Ng V."/>
            <person name="Grigoriev I.V."/>
            <person name="Spatafora J.W."/>
            <person name="Magnuson J.K."/>
            <person name="Baker S.E."/>
            <person name="Pomraning K.R."/>
        </authorList>
    </citation>
    <scope>NUCLEOTIDE SEQUENCE [LARGE SCALE GENOMIC DNA]</scope>
    <source>
        <strain evidence="1 2">Phaff 52-87</strain>
    </source>
</reference>
<protein>
    <submittedName>
        <fullName evidence="1">Uncharacterized protein</fullName>
    </submittedName>
</protein>
<proteinExistence type="predicted"/>
<gene>
    <name evidence="1" type="ORF">BZA70DRAFT_291500</name>
</gene>
<accession>A0ABR1EZM8</accession>